<dbReference type="AlphaFoldDB" id="A0A2N0I2T1"/>
<organism evidence="3 4">
    <name type="scientific">Novosphingobium kunmingense</name>
    <dbReference type="NCBI Taxonomy" id="1211806"/>
    <lineage>
        <taxon>Bacteria</taxon>
        <taxon>Pseudomonadati</taxon>
        <taxon>Pseudomonadota</taxon>
        <taxon>Alphaproteobacteria</taxon>
        <taxon>Sphingomonadales</taxon>
        <taxon>Sphingomonadaceae</taxon>
        <taxon>Novosphingobium</taxon>
    </lineage>
</organism>
<name>A0A2N0I2T1_9SPHN</name>
<feature type="domain" description="EF-hand" evidence="2">
    <location>
        <begin position="101"/>
        <end position="119"/>
    </location>
</feature>
<dbReference type="EMBL" id="PHUF01000002">
    <property type="protein sequence ID" value="PKB25497.1"/>
    <property type="molecule type" value="Genomic_DNA"/>
</dbReference>
<accession>A0A2N0I2T1</accession>
<feature type="compositionally biased region" description="Acidic residues" evidence="1">
    <location>
        <begin position="48"/>
        <end position="58"/>
    </location>
</feature>
<protein>
    <submittedName>
        <fullName evidence="3">EF hand domain-containing protein</fullName>
    </submittedName>
</protein>
<dbReference type="OrthoDB" id="7391686at2"/>
<dbReference type="RefSeq" id="WP_100865932.1">
    <property type="nucleotide sequence ID" value="NZ_PHUF01000002.1"/>
</dbReference>
<dbReference type="Pfam" id="PF13202">
    <property type="entry name" value="EF-hand_5"/>
    <property type="match status" value="1"/>
</dbReference>
<dbReference type="Proteomes" id="UP000232587">
    <property type="component" value="Unassembled WGS sequence"/>
</dbReference>
<evidence type="ECO:0000256" key="1">
    <source>
        <dbReference type="SAM" id="MobiDB-lite"/>
    </source>
</evidence>
<reference evidence="3 4" key="1">
    <citation type="submission" date="2017-11" db="EMBL/GenBank/DDBJ databases">
        <title>Genomic Encyclopedia of Type Strains, Phase III (KMG-III): the genomes of soil and plant-associated and newly described type strains.</title>
        <authorList>
            <person name="Whitman W."/>
        </authorList>
    </citation>
    <scope>NUCLEOTIDE SEQUENCE [LARGE SCALE GENOMIC DNA]</scope>
    <source>
        <strain evidence="3 4">CGMCC 1.12274</strain>
    </source>
</reference>
<sequence>MNRIVLGAVSALLLAASGLFWWQGRAATEAAAPPMPQPAGSEASGDAGEIEEIPEEDGAGLRGARLPEVNETTREEKRFNRLDGNRDNLIARGEALAPRVAAFRKLDSDRNNLLSFEEWAVATSNRFKKADANGDAQLTRAEFAATKPKPVKKPACKC</sequence>
<dbReference type="PROSITE" id="PS00018">
    <property type="entry name" value="EF_HAND_1"/>
    <property type="match status" value="1"/>
</dbReference>
<evidence type="ECO:0000313" key="4">
    <source>
        <dbReference type="Proteomes" id="UP000232587"/>
    </source>
</evidence>
<feature type="region of interest" description="Disordered" evidence="1">
    <location>
        <begin position="31"/>
        <end position="75"/>
    </location>
</feature>
<dbReference type="InterPro" id="IPR002048">
    <property type="entry name" value="EF_hand_dom"/>
</dbReference>
<proteinExistence type="predicted"/>
<dbReference type="InterPro" id="IPR011992">
    <property type="entry name" value="EF-hand-dom_pair"/>
</dbReference>
<dbReference type="InterPro" id="IPR018247">
    <property type="entry name" value="EF_Hand_1_Ca_BS"/>
</dbReference>
<comment type="caution">
    <text evidence="3">The sequence shown here is derived from an EMBL/GenBank/DDBJ whole genome shotgun (WGS) entry which is preliminary data.</text>
</comment>
<dbReference type="SUPFAM" id="SSF47473">
    <property type="entry name" value="EF-hand"/>
    <property type="match status" value="1"/>
</dbReference>
<keyword evidence="4" id="KW-1185">Reference proteome</keyword>
<evidence type="ECO:0000259" key="2">
    <source>
        <dbReference type="Pfam" id="PF13202"/>
    </source>
</evidence>
<evidence type="ECO:0000313" key="3">
    <source>
        <dbReference type="EMBL" id="PKB25497.1"/>
    </source>
</evidence>
<dbReference type="Gene3D" id="1.10.238.10">
    <property type="entry name" value="EF-hand"/>
    <property type="match status" value="1"/>
</dbReference>
<dbReference type="GO" id="GO:0005509">
    <property type="term" value="F:calcium ion binding"/>
    <property type="evidence" value="ECO:0007669"/>
    <property type="project" value="InterPro"/>
</dbReference>
<gene>
    <name evidence="3" type="ORF">B0I00_0698</name>
</gene>